<evidence type="ECO:0000256" key="1">
    <source>
        <dbReference type="SAM" id="MobiDB-lite"/>
    </source>
</evidence>
<dbReference type="GO" id="GO:0003989">
    <property type="term" value="F:acetyl-CoA carboxylase activity"/>
    <property type="evidence" value="ECO:0007669"/>
    <property type="project" value="InterPro"/>
</dbReference>
<dbReference type="AlphaFoldDB" id="A0A7R7MWV2"/>
<evidence type="ECO:0008006" key="4">
    <source>
        <dbReference type="Google" id="ProtNLM"/>
    </source>
</evidence>
<organism evidence="2 3">
    <name type="scientific">Mycobacterium intracellulare</name>
    <dbReference type="NCBI Taxonomy" id="1767"/>
    <lineage>
        <taxon>Bacteria</taxon>
        <taxon>Bacillati</taxon>
        <taxon>Actinomycetota</taxon>
        <taxon>Actinomycetes</taxon>
        <taxon>Mycobacteriales</taxon>
        <taxon>Mycobacteriaceae</taxon>
        <taxon>Mycobacterium</taxon>
        <taxon>Mycobacterium avium complex (MAC)</taxon>
    </lineage>
</organism>
<dbReference type="Pfam" id="PF13822">
    <property type="entry name" value="ACC_epsilon"/>
    <property type="match status" value="1"/>
</dbReference>
<gene>
    <name evidence="2" type="ORF">MINTM018_42080</name>
</gene>
<feature type="compositionally biased region" description="Polar residues" evidence="1">
    <location>
        <begin position="1"/>
        <end position="22"/>
    </location>
</feature>
<evidence type="ECO:0000313" key="3">
    <source>
        <dbReference type="Proteomes" id="UP000595205"/>
    </source>
</evidence>
<dbReference type="GO" id="GO:0004658">
    <property type="term" value="F:propionyl-CoA carboxylase activity"/>
    <property type="evidence" value="ECO:0007669"/>
    <property type="project" value="InterPro"/>
</dbReference>
<proteinExistence type="predicted"/>
<protein>
    <recommendedName>
        <fullName evidence="4">Acyl-CoA carboxylase subunit epsilon</fullName>
    </recommendedName>
</protein>
<accession>A0A7R7MWV2</accession>
<sequence>MSRVSDGNETNNSAAVSDENGSAATEAAPEAHEPHIQILRGEPTVEEVAALVAVLGCVGGAPEPEQPEETRWGLPVDRLRFAMSNYQRLTFQQMTHMRH</sequence>
<dbReference type="InterPro" id="IPR032716">
    <property type="entry name" value="ACC_epsilon"/>
</dbReference>
<evidence type="ECO:0000313" key="2">
    <source>
        <dbReference type="EMBL" id="BCP01439.1"/>
    </source>
</evidence>
<feature type="region of interest" description="Disordered" evidence="1">
    <location>
        <begin position="1"/>
        <end position="36"/>
    </location>
</feature>
<dbReference type="Proteomes" id="UP000595205">
    <property type="component" value="Chromosome"/>
</dbReference>
<reference evidence="2 3" key="1">
    <citation type="submission" date="2020-12" db="EMBL/GenBank/DDBJ databases">
        <title>Genome sequence of clinical Mycobacterium intracellulare strains.</title>
        <authorList>
            <person name="Tateishi Y."/>
            <person name="Matsumoto S."/>
            <person name="Fukushima Y."/>
            <person name="Nakajima C."/>
            <person name="Suzuki Y."/>
        </authorList>
    </citation>
    <scope>NUCLEOTIDE SEQUENCE [LARGE SCALE GENOMIC DNA]</scope>
    <source>
        <strain evidence="2 3">M018</strain>
    </source>
</reference>
<name>A0A7R7MWV2_MYCIT</name>
<dbReference type="EMBL" id="AP024255">
    <property type="protein sequence ID" value="BCP01439.1"/>
    <property type="molecule type" value="Genomic_DNA"/>
</dbReference>